<feature type="region of interest" description="Disordered" evidence="1">
    <location>
        <begin position="1"/>
        <end position="39"/>
    </location>
</feature>
<dbReference type="AlphaFoldDB" id="A0A1B6FV74"/>
<feature type="non-terminal residue" evidence="2">
    <location>
        <position position="145"/>
    </location>
</feature>
<reference evidence="2" key="1">
    <citation type="submission" date="2015-11" db="EMBL/GenBank/DDBJ databases">
        <title>De novo transcriptome assembly of four potential Pierce s Disease insect vectors from Arizona vineyards.</title>
        <authorList>
            <person name="Tassone E.E."/>
        </authorList>
    </citation>
    <scope>NUCLEOTIDE SEQUENCE</scope>
</reference>
<evidence type="ECO:0000313" key="2">
    <source>
        <dbReference type="EMBL" id="JAS54059.1"/>
    </source>
</evidence>
<dbReference type="EMBL" id="GECZ01015710">
    <property type="protein sequence ID" value="JAS54059.1"/>
    <property type="molecule type" value="Transcribed_RNA"/>
</dbReference>
<feature type="non-terminal residue" evidence="2">
    <location>
        <position position="1"/>
    </location>
</feature>
<feature type="compositionally biased region" description="Pro residues" evidence="1">
    <location>
        <begin position="90"/>
        <end position="100"/>
    </location>
</feature>
<feature type="compositionally biased region" description="Polar residues" evidence="1">
    <location>
        <begin position="75"/>
        <end position="85"/>
    </location>
</feature>
<evidence type="ECO:0000256" key="1">
    <source>
        <dbReference type="SAM" id="MobiDB-lite"/>
    </source>
</evidence>
<proteinExistence type="predicted"/>
<organism evidence="2">
    <name type="scientific">Cuerna arida</name>
    <dbReference type="NCBI Taxonomy" id="1464854"/>
    <lineage>
        <taxon>Eukaryota</taxon>
        <taxon>Metazoa</taxon>
        <taxon>Ecdysozoa</taxon>
        <taxon>Arthropoda</taxon>
        <taxon>Hexapoda</taxon>
        <taxon>Insecta</taxon>
        <taxon>Pterygota</taxon>
        <taxon>Neoptera</taxon>
        <taxon>Paraneoptera</taxon>
        <taxon>Hemiptera</taxon>
        <taxon>Auchenorrhyncha</taxon>
        <taxon>Membracoidea</taxon>
        <taxon>Cicadellidae</taxon>
        <taxon>Cicadellinae</taxon>
        <taxon>Proconiini</taxon>
        <taxon>Cuerna</taxon>
    </lineage>
</organism>
<feature type="region of interest" description="Disordered" evidence="1">
    <location>
        <begin position="74"/>
        <end position="145"/>
    </location>
</feature>
<sequence length="145" mass="15583">KLLRGKSQVANGISSSSSSNSVPATPVKPTSLFSQSDNNTFKSATLKLNQPWTRMPSISTTRSDRTTATTLTSLYHNNNSPLSTKLTSPAPTPAETPLPTPTFALNSDNFSFKAPKMTNPLSNDQSSNLSSSKVPMDDEEYLMPS</sequence>
<name>A0A1B6FV74_9HEMI</name>
<protein>
    <submittedName>
        <fullName evidence="2">Uncharacterized protein</fullName>
    </submittedName>
</protein>
<gene>
    <name evidence="2" type="ORF">g.46613</name>
</gene>
<feature type="compositionally biased region" description="Low complexity" evidence="1">
    <location>
        <begin position="121"/>
        <end position="132"/>
    </location>
</feature>
<accession>A0A1B6FV74</accession>